<dbReference type="RefSeq" id="WP_042629052.1">
    <property type="nucleotide sequence ID" value="NZ_CP002581.1"/>
</dbReference>
<dbReference type="NCBIfam" id="TIGR03371">
    <property type="entry name" value="cellulose_yhjQ"/>
    <property type="match status" value="1"/>
</dbReference>
<dbReference type="Pfam" id="PF06564">
    <property type="entry name" value="CBP_BcsQ"/>
    <property type="match status" value="1"/>
</dbReference>
<dbReference type="InterPro" id="IPR027417">
    <property type="entry name" value="P-loop_NTPase"/>
</dbReference>
<sequence>MKVVSVVSAKGGVGKTTVAANLASVLAAQGRHVVAIDLDPQNSLRLYFGVPLDSVDGLSRAALAGSLWQSAIVDGADGVTVLAFGSLVEEEQHLFERRLDHDPTWLARGIRDLHLGEDDIVIIDTPPGSSAYTRAALSAAHFAVNVVLADAASYAAIPQMQRMIDAYAAPRPEFVGEGYVVNQIDQSRQLNKDVLRVLREMLGAHMFPGVIHDDEGVSESLACNTTVVNYDPVSQVSADLRACAAWLLDALGAQRPAVRGSAA</sequence>
<reference evidence="1 2" key="2">
    <citation type="journal article" date="2016" name="Appl. Microbiol. Biotechnol.">
        <title>Mutations improving production and secretion of extracellular lipase by Burkholderia glumae PG1.</title>
        <authorList>
            <person name="Knapp A."/>
            <person name="Voget S."/>
            <person name="Gao R."/>
            <person name="Zaburannyi N."/>
            <person name="Krysciak D."/>
            <person name="Breuer M."/>
            <person name="Hauer B."/>
            <person name="Streit W.R."/>
            <person name="Muller R."/>
            <person name="Daniel R."/>
            <person name="Jaeger K.E."/>
        </authorList>
    </citation>
    <scope>NUCLEOTIDE SEQUENCE [LARGE SCALE GENOMIC DNA]</scope>
    <source>
        <strain evidence="1 2">PG1</strain>
    </source>
</reference>
<proteinExistence type="predicted"/>
<protein>
    <recommendedName>
        <fullName evidence="3">Cellulose synthase operon protein YhjQ</fullName>
    </recommendedName>
</protein>
<accession>A0A0B6RZU4</accession>
<dbReference type="PANTHER" id="PTHR13696:SF52">
    <property type="entry name" value="PARA FAMILY PROTEIN CT_582"/>
    <property type="match status" value="1"/>
</dbReference>
<evidence type="ECO:0000313" key="1">
    <source>
        <dbReference type="EMBL" id="AJK50847.1"/>
    </source>
</evidence>
<gene>
    <name evidence="1" type="primary">yhjQ</name>
    <name evidence="1" type="ORF">BGL_2c27930</name>
</gene>
<dbReference type="InterPro" id="IPR017746">
    <property type="entry name" value="Cellulose_synthase_operon_BcsQ"/>
</dbReference>
<dbReference type="EMBL" id="CP002581">
    <property type="protein sequence ID" value="AJK50847.1"/>
    <property type="molecule type" value="Genomic_DNA"/>
</dbReference>
<dbReference type="AlphaFoldDB" id="A0A0B6RZU4"/>
<keyword evidence="2" id="KW-1185">Reference proteome</keyword>
<dbReference type="CDD" id="cd02042">
    <property type="entry name" value="ParAB_family"/>
    <property type="match status" value="1"/>
</dbReference>
<dbReference type="PIRSF" id="PIRSF009320">
    <property type="entry name" value="Nuc_binding_HP_1000"/>
    <property type="match status" value="1"/>
</dbReference>
<dbReference type="SUPFAM" id="SSF52540">
    <property type="entry name" value="P-loop containing nucleoside triphosphate hydrolases"/>
    <property type="match status" value="1"/>
</dbReference>
<dbReference type="Proteomes" id="UP000031838">
    <property type="component" value="Chromosome 2"/>
</dbReference>
<dbReference type="PANTHER" id="PTHR13696">
    <property type="entry name" value="P-LOOP CONTAINING NUCLEOSIDE TRIPHOSPHATE HYDROLASE"/>
    <property type="match status" value="1"/>
</dbReference>
<organism evidence="1 2">
    <name type="scientific">Burkholderia plantarii</name>
    <dbReference type="NCBI Taxonomy" id="41899"/>
    <lineage>
        <taxon>Bacteria</taxon>
        <taxon>Pseudomonadati</taxon>
        <taxon>Pseudomonadota</taxon>
        <taxon>Betaproteobacteria</taxon>
        <taxon>Burkholderiales</taxon>
        <taxon>Burkholderiaceae</taxon>
        <taxon>Burkholderia</taxon>
    </lineage>
</organism>
<evidence type="ECO:0008006" key="3">
    <source>
        <dbReference type="Google" id="ProtNLM"/>
    </source>
</evidence>
<dbReference type="Gene3D" id="3.40.50.300">
    <property type="entry name" value="P-loop containing nucleotide triphosphate hydrolases"/>
    <property type="match status" value="1"/>
</dbReference>
<dbReference type="HOGENOM" id="CLU_037612_7_0_4"/>
<dbReference type="InterPro" id="IPR050678">
    <property type="entry name" value="DNA_Partitioning_ATPase"/>
</dbReference>
<name>A0A0B6RZU4_BURPL</name>
<dbReference type="KEGG" id="bgp:BGL_2c27930"/>
<evidence type="ECO:0000313" key="2">
    <source>
        <dbReference type="Proteomes" id="UP000031838"/>
    </source>
</evidence>
<reference evidence="2" key="1">
    <citation type="submission" date="2011-03" db="EMBL/GenBank/DDBJ databases">
        <authorList>
            <person name="Voget S."/>
            <person name="Streit W.R."/>
            <person name="Jaeger K.E."/>
            <person name="Daniel R."/>
        </authorList>
    </citation>
    <scope>NUCLEOTIDE SEQUENCE [LARGE SCALE GENOMIC DNA]</scope>
    <source>
        <strain evidence="2">PG1</strain>
    </source>
</reference>